<feature type="region of interest" description="Disordered" evidence="1">
    <location>
        <begin position="46"/>
        <end position="77"/>
    </location>
</feature>
<comment type="caution">
    <text evidence="2">The sequence shown here is derived from an EMBL/GenBank/DDBJ whole genome shotgun (WGS) entry which is preliminary data.</text>
</comment>
<name>A0A5N6LSV5_9ASTR</name>
<sequence length="113" mass="12447">MIFAETSGYIAMVLRYCGTAAMILAETSGYVASHFIFGGNRSSGYDRIGSDKPLKKLPPPPPQPPHPPAGRPSPLPIEQRLFTSLAEEYPHQELPIDFCKTEDHPVPQSLEQN</sequence>
<protein>
    <submittedName>
        <fullName evidence="2">Uncharacterized protein</fullName>
    </submittedName>
</protein>
<dbReference type="OrthoDB" id="78669at2759"/>
<dbReference type="EMBL" id="SZYD01000018">
    <property type="protein sequence ID" value="KAD2804570.1"/>
    <property type="molecule type" value="Genomic_DNA"/>
</dbReference>
<reference evidence="2 3" key="1">
    <citation type="submission" date="2019-05" db="EMBL/GenBank/DDBJ databases">
        <title>Mikania micrantha, genome provides insights into the molecular mechanism of rapid growth.</title>
        <authorList>
            <person name="Liu B."/>
        </authorList>
    </citation>
    <scope>NUCLEOTIDE SEQUENCE [LARGE SCALE GENOMIC DNA]</scope>
    <source>
        <strain evidence="2">NLD-2019</strain>
        <tissue evidence="2">Leaf</tissue>
    </source>
</reference>
<evidence type="ECO:0000313" key="3">
    <source>
        <dbReference type="Proteomes" id="UP000326396"/>
    </source>
</evidence>
<evidence type="ECO:0000256" key="1">
    <source>
        <dbReference type="SAM" id="MobiDB-lite"/>
    </source>
</evidence>
<gene>
    <name evidence="2" type="ORF">E3N88_37947</name>
</gene>
<dbReference type="AlphaFoldDB" id="A0A5N6LSV5"/>
<feature type="compositionally biased region" description="Pro residues" evidence="1">
    <location>
        <begin position="56"/>
        <end position="75"/>
    </location>
</feature>
<proteinExistence type="predicted"/>
<accession>A0A5N6LSV5</accession>
<dbReference type="Proteomes" id="UP000326396">
    <property type="component" value="Linkage Group LG8"/>
</dbReference>
<organism evidence="2 3">
    <name type="scientific">Mikania micrantha</name>
    <name type="common">bitter vine</name>
    <dbReference type="NCBI Taxonomy" id="192012"/>
    <lineage>
        <taxon>Eukaryota</taxon>
        <taxon>Viridiplantae</taxon>
        <taxon>Streptophyta</taxon>
        <taxon>Embryophyta</taxon>
        <taxon>Tracheophyta</taxon>
        <taxon>Spermatophyta</taxon>
        <taxon>Magnoliopsida</taxon>
        <taxon>eudicotyledons</taxon>
        <taxon>Gunneridae</taxon>
        <taxon>Pentapetalae</taxon>
        <taxon>asterids</taxon>
        <taxon>campanulids</taxon>
        <taxon>Asterales</taxon>
        <taxon>Asteraceae</taxon>
        <taxon>Asteroideae</taxon>
        <taxon>Heliantheae alliance</taxon>
        <taxon>Eupatorieae</taxon>
        <taxon>Mikania</taxon>
    </lineage>
</organism>
<feature type="region of interest" description="Disordered" evidence="1">
    <location>
        <begin position="93"/>
        <end position="113"/>
    </location>
</feature>
<evidence type="ECO:0000313" key="2">
    <source>
        <dbReference type="EMBL" id="KAD2804570.1"/>
    </source>
</evidence>
<keyword evidence="3" id="KW-1185">Reference proteome</keyword>